<dbReference type="InterPro" id="IPR058533">
    <property type="entry name" value="Cation_efflux_TM"/>
</dbReference>
<keyword evidence="7 9" id="KW-0472">Membrane</keyword>
<dbReference type="Gene3D" id="3.30.70.1350">
    <property type="entry name" value="Cation efflux protein, cytoplasmic domain"/>
    <property type="match status" value="1"/>
</dbReference>
<dbReference type="NCBIfam" id="TIGR01297">
    <property type="entry name" value="CDF"/>
    <property type="match status" value="1"/>
</dbReference>
<organism evidence="11 12">
    <name type="scientific">Pseudocercospora fijiensis (strain CIRAD86)</name>
    <name type="common">Black leaf streak disease fungus</name>
    <name type="synonym">Mycosphaerella fijiensis</name>
    <dbReference type="NCBI Taxonomy" id="383855"/>
    <lineage>
        <taxon>Eukaryota</taxon>
        <taxon>Fungi</taxon>
        <taxon>Dikarya</taxon>
        <taxon>Ascomycota</taxon>
        <taxon>Pezizomycotina</taxon>
        <taxon>Dothideomycetes</taxon>
        <taxon>Dothideomycetidae</taxon>
        <taxon>Mycosphaerellales</taxon>
        <taxon>Mycosphaerellaceae</taxon>
        <taxon>Pseudocercospora</taxon>
    </lineage>
</organism>
<dbReference type="HOGENOM" id="CLU_013430_12_1_1"/>
<accession>N1QAT0</accession>
<dbReference type="PANTHER" id="PTHR43840">
    <property type="entry name" value="MITOCHONDRIAL METAL TRANSPORTER 1-RELATED"/>
    <property type="match status" value="1"/>
</dbReference>
<keyword evidence="12" id="KW-1185">Reference proteome</keyword>
<dbReference type="GeneID" id="19332000"/>
<dbReference type="eggNOG" id="KOG1485">
    <property type="taxonomic scope" value="Eukaryota"/>
</dbReference>
<reference evidence="11 12" key="1">
    <citation type="journal article" date="2012" name="PLoS Pathog.">
        <title>Diverse lifestyles and strategies of plant pathogenesis encoded in the genomes of eighteen Dothideomycetes fungi.</title>
        <authorList>
            <person name="Ohm R.A."/>
            <person name="Feau N."/>
            <person name="Henrissat B."/>
            <person name="Schoch C.L."/>
            <person name="Horwitz B.A."/>
            <person name="Barry K.W."/>
            <person name="Condon B.J."/>
            <person name="Copeland A.C."/>
            <person name="Dhillon B."/>
            <person name="Glaser F."/>
            <person name="Hesse C.N."/>
            <person name="Kosti I."/>
            <person name="LaButti K."/>
            <person name="Lindquist E.A."/>
            <person name="Lucas S."/>
            <person name="Salamov A.A."/>
            <person name="Bradshaw R.E."/>
            <person name="Ciuffetti L."/>
            <person name="Hamelin R.C."/>
            <person name="Kema G.H.J."/>
            <person name="Lawrence C."/>
            <person name="Scott J.A."/>
            <person name="Spatafora J.W."/>
            <person name="Turgeon B.G."/>
            <person name="de Wit P.J.G.M."/>
            <person name="Zhong S."/>
            <person name="Goodwin S.B."/>
            <person name="Grigoriev I.V."/>
        </authorList>
    </citation>
    <scope>NUCLEOTIDE SEQUENCE [LARGE SCALE GENOMIC DNA]</scope>
    <source>
        <strain evidence="11 12">CIRAD86</strain>
    </source>
</reference>
<dbReference type="Proteomes" id="UP000016932">
    <property type="component" value="Unassembled WGS sequence"/>
</dbReference>
<protein>
    <recommendedName>
        <fullName evidence="10">Cation efflux protein transmembrane domain-containing protein</fullName>
    </recommendedName>
</protein>
<dbReference type="GO" id="GO:0005739">
    <property type="term" value="C:mitochondrion"/>
    <property type="evidence" value="ECO:0007669"/>
    <property type="project" value="UniProtKB-ARBA"/>
</dbReference>
<evidence type="ECO:0000256" key="9">
    <source>
        <dbReference type="SAM" id="Phobius"/>
    </source>
</evidence>
<evidence type="ECO:0000256" key="4">
    <source>
        <dbReference type="ARBA" id="ARBA00022692"/>
    </source>
</evidence>
<dbReference type="VEuPathDB" id="FungiDB:MYCFIDRAFT_160221"/>
<dbReference type="RefSeq" id="XP_007921842.1">
    <property type="nucleotide sequence ID" value="XM_007923651.1"/>
</dbReference>
<dbReference type="AlphaFoldDB" id="N1QAT0"/>
<dbReference type="GO" id="GO:0016020">
    <property type="term" value="C:membrane"/>
    <property type="evidence" value="ECO:0007669"/>
    <property type="project" value="UniProtKB-SubCell"/>
</dbReference>
<keyword evidence="6" id="KW-0406">Ion transport</keyword>
<dbReference type="SUPFAM" id="SSF161111">
    <property type="entry name" value="Cation efflux protein transmembrane domain-like"/>
    <property type="match status" value="1"/>
</dbReference>
<dbReference type="GO" id="GO:0008324">
    <property type="term" value="F:monoatomic cation transmembrane transporter activity"/>
    <property type="evidence" value="ECO:0007669"/>
    <property type="project" value="InterPro"/>
</dbReference>
<evidence type="ECO:0000256" key="3">
    <source>
        <dbReference type="ARBA" id="ARBA00022448"/>
    </source>
</evidence>
<dbReference type="FunFam" id="3.30.70.1350:FF:000010">
    <property type="entry name" value="Cation efflux family protein, putative"/>
    <property type="match status" value="1"/>
</dbReference>
<sequence length="349" mass="38004">MAIAKGAGGYVFNSKALTADAVHSLTDLISDITTLATISWSLKPATSKYPMGYGKIESLGALAVSCILLGGGIGIGLQAVLALSQQFFPQIHEVLSHLGFLAHSHSHDHDHGHGHIDVGPNINAAWLAAASIVIKEWLYRATMKIAEEKRSSDLADMRQAYHHRVDSLTAFVALFTIVASNFMEGARWLDPVGGLIISGMIVQAGWGNTMSALYELADKGMDEELREKAETTAVAALESYKLVQIRGVQGIKSGQNLMFEIEIGVPKDWTVAHTQDVEQLVRDAIANKVRGTKRVTMRFTTSQNAAFSDEFVTRDNDTNIEEDHDHDHDDAHANGHSQEHANGATKKRK</sequence>
<comment type="similarity">
    <text evidence="2">Belongs to the cation diffusion facilitator (CDF) transporter (TC 2.A.4) family. SLC30A subfamily.</text>
</comment>
<dbReference type="Pfam" id="PF01545">
    <property type="entry name" value="Cation_efflux"/>
    <property type="match status" value="1"/>
</dbReference>
<keyword evidence="3" id="KW-0813">Transport</keyword>
<dbReference type="EMBL" id="KB446555">
    <property type="protein sequence ID" value="EME89056.1"/>
    <property type="molecule type" value="Genomic_DNA"/>
</dbReference>
<keyword evidence="4 9" id="KW-0812">Transmembrane</keyword>
<dbReference type="GO" id="GO:0098771">
    <property type="term" value="P:inorganic ion homeostasis"/>
    <property type="evidence" value="ECO:0007669"/>
    <property type="project" value="UniProtKB-ARBA"/>
</dbReference>
<name>N1QAT0_PSEFD</name>
<dbReference type="InterPro" id="IPR027469">
    <property type="entry name" value="Cation_efflux_TMD_sf"/>
</dbReference>
<evidence type="ECO:0000259" key="10">
    <source>
        <dbReference type="Pfam" id="PF01545"/>
    </source>
</evidence>
<evidence type="ECO:0000256" key="7">
    <source>
        <dbReference type="ARBA" id="ARBA00023136"/>
    </source>
</evidence>
<keyword evidence="5 9" id="KW-1133">Transmembrane helix</keyword>
<dbReference type="GO" id="GO:0030003">
    <property type="term" value="P:intracellular monoatomic cation homeostasis"/>
    <property type="evidence" value="ECO:0007669"/>
    <property type="project" value="UniProtKB-ARBA"/>
</dbReference>
<dbReference type="KEGG" id="pfj:MYCFIDRAFT_160221"/>
<gene>
    <name evidence="11" type="ORF">MYCFIDRAFT_160221</name>
</gene>
<evidence type="ECO:0000313" key="11">
    <source>
        <dbReference type="EMBL" id="EME89056.1"/>
    </source>
</evidence>
<dbReference type="FunFam" id="1.20.1510.10:FF:000013">
    <property type="entry name" value="Cation efflux family protein"/>
    <property type="match status" value="1"/>
</dbReference>
<dbReference type="Gene3D" id="1.20.1510.10">
    <property type="entry name" value="Cation efflux protein transmembrane domain"/>
    <property type="match status" value="1"/>
</dbReference>
<dbReference type="PANTHER" id="PTHR43840:SF15">
    <property type="entry name" value="MITOCHONDRIAL METAL TRANSPORTER 1-RELATED"/>
    <property type="match status" value="1"/>
</dbReference>
<feature type="domain" description="Cation efflux protein transmembrane" evidence="10">
    <location>
        <begin position="1"/>
        <end position="216"/>
    </location>
</feature>
<comment type="subcellular location">
    <subcellularLocation>
        <location evidence="1">Membrane</location>
        <topology evidence="1">Multi-pass membrane protein</topology>
    </subcellularLocation>
</comment>
<evidence type="ECO:0000313" key="12">
    <source>
        <dbReference type="Proteomes" id="UP000016932"/>
    </source>
</evidence>
<dbReference type="STRING" id="383855.N1QAT0"/>
<evidence type="ECO:0000256" key="5">
    <source>
        <dbReference type="ARBA" id="ARBA00022989"/>
    </source>
</evidence>
<dbReference type="InterPro" id="IPR050291">
    <property type="entry name" value="CDF_Transporter"/>
</dbReference>
<evidence type="ECO:0000256" key="1">
    <source>
        <dbReference type="ARBA" id="ARBA00004141"/>
    </source>
</evidence>
<evidence type="ECO:0000256" key="6">
    <source>
        <dbReference type="ARBA" id="ARBA00023065"/>
    </source>
</evidence>
<feature type="transmembrane region" description="Helical" evidence="9">
    <location>
        <begin position="59"/>
        <end position="83"/>
    </location>
</feature>
<feature type="compositionally biased region" description="Basic and acidic residues" evidence="8">
    <location>
        <begin position="311"/>
        <end position="339"/>
    </location>
</feature>
<dbReference type="InterPro" id="IPR002524">
    <property type="entry name" value="Cation_efflux"/>
</dbReference>
<evidence type="ECO:0000256" key="8">
    <source>
        <dbReference type="SAM" id="MobiDB-lite"/>
    </source>
</evidence>
<evidence type="ECO:0000256" key="2">
    <source>
        <dbReference type="ARBA" id="ARBA00008873"/>
    </source>
</evidence>
<feature type="region of interest" description="Disordered" evidence="8">
    <location>
        <begin position="310"/>
        <end position="349"/>
    </location>
</feature>
<dbReference type="OrthoDB" id="435980at2759"/>
<proteinExistence type="inferred from homology"/>
<dbReference type="InterPro" id="IPR036837">
    <property type="entry name" value="Cation_efflux_CTD_sf"/>
</dbReference>